<sequence>MPPGWCYGPVLRFPPYLLSLLQRHGSVFPLPLLLQYNHS</sequence>
<evidence type="ECO:0000313" key="1">
    <source>
        <dbReference type="EMBL" id="EJW98472.1"/>
    </source>
</evidence>
<accession>J9G9L4</accession>
<dbReference type="EMBL" id="AMCI01004248">
    <property type="protein sequence ID" value="EJW98472.1"/>
    <property type="molecule type" value="Genomic_DNA"/>
</dbReference>
<reference evidence="1" key="1">
    <citation type="journal article" date="2012" name="PLoS ONE">
        <title>Gene sets for utilization of primary and secondary nutrition supplies in the distal gut of endangered iberian lynx.</title>
        <authorList>
            <person name="Alcaide M."/>
            <person name="Messina E."/>
            <person name="Richter M."/>
            <person name="Bargiela R."/>
            <person name="Peplies J."/>
            <person name="Huws S.A."/>
            <person name="Newbold C.J."/>
            <person name="Golyshin P.N."/>
            <person name="Simon M.A."/>
            <person name="Lopez G."/>
            <person name="Yakimov M.M."/>
            <person name="Ferrer M."/>
        </authorList>
    </citation>
    <scope>NUCLEOTIDE SEQUENCE</scope>
</reference>
<organism evidence="1">
    <name type="scientific">gut metagenome</name>
    <dbReference type="NCBI Taxonomy" id="749906"/>
    <lineage>
        <taxon>unclassified sequences</taxon>
        <taxon>metagenomes</taxon>
        <taxon>organismal metagenomes</taxon>
    </lineage>
</organism>
<dbReference type="AlphaFoldDB" id="J9G9L4"/>
<gene>
    <name evidence="1" type="ORF">EVA_13420</name>
</gene>
<proteinExistence type="predicted"/>
<name>J9G9L4_9ZZZZ</name>
<protein>
    <submittedName>
        <fullName evidence="1">Uncharacterized protein</fullName>
    </submittedName>
</protein>
<comment type="caution">
    <text evidence="1">The sequence shown here is derived from an EMBL/GenBank/DDBJ whole genome shotgun (WGS) entry which is preliminary data.</text>
</comment>